<organism evidence="3 4">
    <name type="scientific">Natronobacillus azotifigens</name>
    <dbReference type="NCBI Taxonomy" id="472978"/>
    <lineage>
        <taxon>Bacteria</taxon>
        <taxon>Bacillati</taxon>
        <taxon>Bacillota</taxon>
        <taxon>Bacilli</taxon>
        <taxon>Bacillales</taxon>
        <taxon>Bacillaceae</taxon>
        <taxon>Natronobacillus</taxon>
    </lineage>
</organism>
<protein>
    <submittedName>
        <fullName evidence="3">Aminodeoxychorismate/anthranilate synthase component II</fullName>
    </submittedName>
</protein>
<dbReference type="GO" id="GO:0004049">
    <property type="term" value="F:anthranilate synthase activity"/>
    <property type="evidence" value="ECO:0007669"/>
    <property type="project" value="TreeGrafter"/>
</dbReference>
<dbReference type="PRINTS" id="PR00096">
    <property type="entry name" value="GATASE"/>
</dbReference>
<keyword evidence="1" id="KW-0315">Glutamine amidotransferase</keyword>
<evidence type="ECO:0000313" key="4">
    <source>
        <dbReference type="Proteomes" id="UP001084197"/>
    </source>
</evidence>
<evidence type="ECO:0000313" key="3">
    <source>
        <dbReference type="EMBL" id="MCZ0702492.1"/>
    </source>
</evidence>
<dbReference type="CDD" id="cd01743">
    <property type="entry name" value="GATase1_Anthranilate_Synthase"/>
    <property type="match status" value="1"/>
</dbReference>
<dbReference type="InterPro" id="IPR006221">
    <property type="entry name" value="TrpG/PapA_dom"/>
</dbReference>
<dbReference type="Proteomes" id="UP001084197">
    <property type="component" value="Unassembled WGS sequence"/>
</dbReference>
<dbReference type="PANTHER" id="PTHR43418">
    <property type="entry name" value="MULTIFUNCTIONAL TRYPTOPHAN BIOSYNTHESIS PROTEIN-RELATED"/>
    <property type="match status" value="1"/>
</dbReference>
<reference evidence="3" key="1">
    <citation type="submission" date="2022-11" db="EMBL/GenBank/DDBJ databases">
        <title>WGS of Natronobacillus azotifigens 24KS-1, an anaerobic diazotrophic haloalkaliphile from soda-rich habitats.</title>
        <authorList>
            <person name="Sorokin D.Y."/>
            <person name="Merkel A.Y."/>
        </authorList>
    </citation>
    <scope>NUCLEOTIDE SEQUENCE</scope>
    <source>
        <strain evidence="3">24KS-1</strain>
    </source>
</reference>
<comment type="caution">
    <text evidence="3">The sequence shown here is derived from an EMBL/GenBank/DDBJ whole genome shotgun (WGS) entry which is preliminary data.</text>
</comment>
<dbReference type="NCBIfam" id="TIGR00566">
    <property type="entry name" value="trpG_papA"/>
    <property type="match status" value="1"/>
</dbReference>
<evidence type="ECO:0000259" key="2">
    <source>
        <dbReference type="Pfam" id="PF00117"/>
    </source>
</evidence>
<dbReference type="InterPro" id="IPR050472">
    <property type="entry name" value="Anth_synth/Amidotransfase"/>
</dbReference>
<keyword evidence="4" id="KW-1185">Reference proteome</keyword>
<dbReference type="EMBL" id="JAPRAT010000006">
    <property type="protein sequence ID" value="MCZ0702492.1"/>
    <property type="molecule type" value="Genomic_DNA"/>
</dbReference>
<dbReference type="PRINTS" id="PR00097">
    <property type="entry name" value="ANTSNTHASEII"/>
</dbReference>
<dbReference type="Pfam" id="PF00117">
    <property type="entry name" value="GATase"/>
    <property type="match status" value="1"/>
</dbReference>
<sequence length="199" mass="22239">MILLIDNYDSFTYNLYQYVAELGEEVEVVRNDKITLAEIEQRNPEAIILSPGPGTPEEAGICIDVVKRFDQKIPILGICLGHQAIGVAYGATVSHAKQIKHGKTSQITHHHDDVFLNTDDPLEVMRYHSLVILPETVPACLLVTATAKDDHAIMAVKHQMLPVYGMQFHPESIGTTDGKQLLANFFRTIRKEEFDESIS</sequence>
<dbReference type="InterPro" id="IPR029062">
    <property type="entry name" value="Class_I_gatase-like"/>
</dbReference>
<dbReference type="AlphaFoldDB" id="A0A9J6RB00"/>
<dbReference type="SUPFAM" id="SSF52317">
    <property type="entry name" value="Class I glutamine amidotransferase-like"/>
    <property type="match status" value="1"/>
</dbReference>
<dbReference type="InterPro" id="IPR017926">
    <property type="entry name" value="GATASE"/>
</dbReference>
<gene>
    <name evidence="3" type="ORF">OWO01_04625</name>
</gene>
<name>A0A9J6RB00_9BACI</name>
<feature type="domain" description="Glutamine amidotransferase" evidence="2">
    <location>
        <begin position="3"/>
        <end position="187"/>
    </location>
</feature>
<dbReference type="PANTHER" id="PTHR43418:SF8">
    <property type="entry name" value="SYNTHASE COMPONENT II, PUTATIVE-RELATED"/>
    <property type="match status" value="1"/>
</dbReference>
<dbReference type="FunFam" id="3.40.50.880:FF:000003">
    <property type="entry name" value="Anthranilate synthase component II"/>
    <property type="match status" value="1"/>
</dbReference>
<dbReference type="Gene3D" id="3.40.50.880">
    <property type="match status" value="1"/>
</dbReference>
<dbReference type="GO" id="GO:0005829">
    <property type="term" value="C:cytosol"/>
    <property type="evidence" value="ECO:0007669"/>
    <property type="project" value="TreeGrafter"/>
</dbReference>
<evidence type="ECO:0000256" key="1">
    <source>
        <dbReference type="ARBA" id="ARBA00022962"/>
    </source>
</evidence>
<dbReference type="PROSITE" id="PS51273">
    <property type="entry name" value="GATASE_TYPE_1"/>
    <property type="match status" value="1"/>
</dbReference>
<dbReference type="RefSeq" id="WP_268779262.1">
    <property type="nucleotide sequence ID" value="NZ_JAPRAT010000006.1"/>
</dbReference>
<proteinExistence type="predicted"/>
<dbReference type="GO" id="GO:0000162">
    <property type="term" value="P:L-tryptophan biosynthetic process"/>
    <property type="evidence" value="ECO:0007669"/>
    <property type="project" value="TreeGrafter"/>
</dbReference>
<dbReference type="PRINTS" id="PR00099">
    <property type="entry name" value="CPSGATASE"/>
</dbReference>
<accession>A0A9J6RB00</accession>